<dbReference type="AlphaFoldDB" id="A0A8H8RCR1"/>
<evidence type="ECO:0000256" key="1">
    <source>
        <dbReference type="SAM" id="MobiDB-lite"/>
    </source>
</evidence>
<feature type="compositionally biased region" description="Basic and acidic residues" evidence="1">
    <location>
        <begin position="207"/>
        <end position="223"/>
    </location>
</feature>
<keyword evidence="4" id="KW-1185">Reference proteome</keyword>
<name>A0A8H8RCR1_9HELO</name>
<accession>A0A8H8RCR1</accession>
<feature type="transmembrane region" description="Helical" evidence="2">
    <location>
        <begin position="87"/>
        <end position="108"/>
    </location>
</feature>
<keyword evidence="2" id="KW-1133">Transmembrane helix</keyword>
<dbReference type="OrthoDB" id="5388417at2759"/>
<keyword evidence="2" id="KW-0472">Membrane</keyword>
<reference evidence="3 4" key="1">
    <citation type="submission" date="2018-05" db="EMBL/GenBank/DDBJ databases">
        <title>Genome sequencing and assembly of the regulated plant pathogen Lachnellula willkommii and related sister species for the development of diagnostic species identification markers.</title>
        <authorList>
            <person name="Giroux E."/>
            <person name="Bilodeau G."/>
        </authorList>
    </citation>
    <scope>NUCLEOTIDE SEQUENCE [LARGE SCALE GENOMIC DNA]</scope>
    <source>
        <strain evidence="3 4">CBS 197.66</strain>
    </source>
</reference>
<gene>
    <name evidence="3" type="ORF">LSUB1_G008916</name>
</gene>
<keyword evidence="2" id="KW-0812">Transmembrane</keyword>
<proteinExistence type="predicted"/>
<feature type="compositionally biased region" description="Basic and acidic residues" evidence="1">
    <location>
        <begin position="229"/>
        <end position="243"/>
    </location>
</feature>
<evidence type="ECO:0000313" key="3">
    <source>
        <dbReference type="EMBL" id="TVY31806.1"/>
    </source>
</evidence>
<evidence type="ECO:0000256" key="2">
    <source>
        <dbReference type="SAM" id="Phobius"/>
    </source>
</evidence>
<comment type="caution">
    <text evidence="3">The sequence shown here is derived from an EMBL/GenBank/DDBJ whole genome shotgun (WGS) entry which is preliminary data.</text>
</comment>
<organism evidence="3 4">
    <name type="scientific">Lachnellula subtilissima</name>
    <dbReference type="NCBI Taxonomy" id="602034"/>
    <lineage>
        <taxon>Eukaryota</taxon>
        <taxon>Fungi</taxon>
        <taxon>Dikarya</taxon>
        <taxon>Ascomycota</taxon>
        <taxon>Pezizomycotina</taxon>
        <taxon>Leotiomycetes</taxon>
        <taxon>Helotiales</taxon>
        <taxon>Lachnaceae</taxon>
        <taxon>Lachnellula</taxon>
    </lineage>
</organism>
<dbReference type="EMBL" id="QGMJ01001275">
    <property type="protein sequence ID" value="TVY31806.1"/>
    <property type="molecule type" value="Genomic_DNA"/>
</dbReference>
<dbReference type="Proteomes" id="UP000462212">
    <property type="component" value="Unassembled WGS sequence"/>
</dbReference>
<evidence type="ECO:0000313" key="4">
    <source>
        <dbReference type="Proteomes" id="UP000462212"/>
    </source>
</evidence>
<feature type="region of interest" description="Disordered" evidence="1">
    <location>
        <begin position="205"/>
        <end position="243"/>
    </location>
</feature>
<protein>
    <submittedName>
        <fullName evidence="3">Uncharacterized protein</fullName>
    </submittedName>
</protein>
<sequence>MDSWPALNRRLQADHQYQPIVSIQLFDDHQYVLNTARFDSHHVQLPNNTNTKIPMDSVSNIIARGSAILAVRDDSNTTRMSNSMIDLLIALMVLVFIALLLVGALYIVRKIRRNRAVARQQLPTYNEQPIKGHHRSLTITTAPIGRGSSIYVYDEKSAMLNSPPTTPTSPVPEIRITFPDEQDESGKRKSGRVVVVRVGETSVGLEPLKEDEQLPAYEKESGERFQSIDMERIGGLKEKSTWS</sequence>